<protein>
    <submittedName>
        <fullName evidence="4">Endoglucanase</fullName>
    </submittedName>
</protein>
<name>A0A1W1EIT2_9ZZZZ</name>
<accession>A0A1W1EIT2</accession>
<dbReference type="SUPFAM" id="SSF51445">
    <property type="entry name" value="(Trans)glycosidases"/>
    <property type="match status" value="1"/>
</dbReference>
<reference evidence="4" key="1">
    <citation type="submission" date="2016-10" db="EMBL/GenBank/DDBJ databases">
        <authorList>
            <person name="de Groot N.N."/>
        </authorList>
    </citation>
    <scope>NUCLEOTIDE SEQUENCE</scope>
</reference>
<keyword evidence="2" id="KW-0326">Glycosidase</keyword>
<gene>
    <name evidence="4" type="ORF">MNB_SV-15-399</name>
</gene>
<dbReference type="AlphaFoldDB" id="A0A1W1EIT2"/>
<evidence type="ECO:0000313" key="4">
    <source>
        <dbReference type="EMBL" id="SHO80750.1"/>
    </source>
</evidence>
<dbReference type="Pfam" id="PF00150">
    <property type="entry name" value="Cellulase"/>
    <property type="match status" value="1"/>
</dbReference>
<evidence type="ECO:0000256" key="2">
    <source>
        <dbReference type="ARBA" id="ARBA00023295"/>
    </source>
</evidence>
<keyword evidence="1" id="KW-0378">Hydrolase</keyword>
<dbReference type="InterPro" id="IPR001547">
    <property type="entry name" value="Glyco_hydro_5"/>
</dbReference>
<dbReference type="InterPro" id="IPR017853">
    <property type="entry name" value="GH"/>
</dbReference>
<sequence>MRYLFIAVITSILLNSSTIFRGVGTTALSYYYDKSAVEFIIREKIPSVRIHIYILNTMKKLDVDASEALELNLKWSKEIYQKLNDNNISSMITISDFPLTQTKCIDKKKPIYWSSKECVNQIYTMVKRTVNEFKSSNLIGYEFLGEPVVEISGKSLEPTNWNDIFKNIIKITRKVDRDKYLFYSVAPWGIASHYSKVKPFNDDKIIYNAHMYQPHKYTHQQVRKIKNEYSYPLWIWSKRWNRDKLYEQLKPLIDFGKKYNKPISISEFSVILWAENSNVYLKDLLDIFEENSISWYYFNIGSIYKGWDARYSGRVDNRFRKHYNYKGSNSKRFKLLKRYLGD</sequence>
<organism evidence="4">
    <name type="scientific">hydrothermal vent metagenome</name>
    <dbReference type="NCBI Taxonomy" id="652676"/>
    <lineage>
        <taxon>unclassified sequences</taxon>
        <taxon>metagenomes</taxon>
        <taxon>ecological metagenomes</taxon>
    </lineage>
</organism>
<evidence type="ECO:0000259" key="3">
    <source>
        <dbReference type="Pfam" id="PF00150"/>
    </source>
</evidence>
<dbReference type="EMBL" id="FRYL01000021">
    <property type="protein sequence ID" value="SHO80750.1"/>
    <property type="molecule type" value="Genomic_DNA"/>
</dbReference>
<feature type="domain" description="Glycoside hydrolase family 5" evidence="3">
    <location>
        <begin position="22"/>
        <end position="301"/>
    </location>
</feature>
<proteinExistence type="predicted"/>
<dbReference type="GO" id="GO:0004553">
    <property type="term" value="F:hydrolase activity, hydrolyzing O-glycosyl compounds"/>
    <property type="evidence" value="ECO:0007669"/>
    <property type="project" value="InterPro"/>
</dbReference>
<dbReference type="Gene3D" id="3.20.20.80">
    <property type="entry name" value="Glycosidases"/>
    <property type="match status" value="1"/>
</dbReference>
<dbReference type="GO" id="GO:0000272">
    <property type="term" value="P:polysaccharide catabolic process"/>
    <property type="evidence" value="ECO:0007669"/>
    <property type="project" value="InterPro"/>
</dbReference>
<evidence type="ECO:0000256" key="1">
    <source>
        <dbReference type="ARBA" id="ARBA00022801"/>
    </source>
</evidence>